<accession>A0A6A3FBW7</accession>
<dbReference type="EMBL" id="QXGA01002462">
    <property type="protein sequence ID" value="KAE9097347.1"/>
    <property type="molecule type" value="Genomic_DNA"/>
</dbReference>
<dbReference type="EMBL" id="QXGF01000337">
    <property type="protein sequence ID" value="KAE8941841.1"/>
    <property type="molecule type" value="Genomic_DNA"/>
</dbReference>
<dbReference type="EMBL" id="QXGE01001552">
    <property type="protein sequence ID" value="KAE9291131.1"/>
    <property type="molecule type" value="Genomic_DNA"/>
</dbReference>
<comment type="caution">
    <text evidence="1">The sequence shown here is derived from an EMBL/GenBank/DDBJ whole genome shotgun (WGS) entry which is preliminary data.</text>
</comment>
<gene>
    <name evidence="9" type="ORF">PF001_g19299</name>
    <name evidence="8" type="ORF">PF002_g8716</name>
    <name evidence="6" type="ORF">PF004_g23194</name>
    <name evidence="7" type="ORF">PF005_g9066</name>
    <name evidence="5" type="ORF">PF006_g23596</name>
    <name evidence="3" type="ORF">PF007_g24498</name>
    <name evidence="10" type="ORF">PF008_g22921</name>
    <name evidence="1" type="ORF">PF009_g8389</name>
    <name evidence="4" type="ORF">PF010_g21031</name>
    <name evidence="2" type="ORF">PF011_g23570</name>
</gene>
<dbReference type="EMBL" id="QXFZ01002471">
    <property type="protein sequence ID" value="KAE9076778.1"/>
    <property type="molecule type" value="Genomic_DNA"/>
</dbReference>
<dbReference type="EMBL" id="QXGD01000346">
    <property type="protein sequence ID" value="KAE9242532.1"/>
    <property type="molecule type" value="Genomic_DNA"/>
</dbReference>
<dbReference type="OrthoDB" id="10274814at2759"/>
<evidence type="ECO:0000313" key="19">
    <source>
        <dbReference type="Proteomes" id="UP000486351"/>
    </source>
</evidence>
<evidence type="ECO:0000313" key="3">
    <source>
        <dbReference type="EMBL" id="KAE9076778.1"/>
    </source>
</evidence>
<dbReference type="Proteomes" id="UP000440367">
    <property type="component" value="Unassembled WGS sequence"/>
</dbReference>
<evidence type="ECO:0000313" key="18">
    <source>
        <dbReference type="Proteomes" id="UP000476176"/>
    </source>
</evidence>
<dbReference type="Proteomes" id="UP000433483">
    <property type="component" value="Unassembled WGS sequence"/>
</dbReference>
<evidence type="ECO:0000313" key="11">
    <source>
        <dbReference type="Proteomes" id="UP000429523"/>
    </source>
</evidence>
<evidence type="ECO:0000313" key="15">
    <source>
        <dbReference type="Proteomes" id="UP000440732"/>
    </source>
</evidence>
<evidence type="ECO:0000313" key="5">
    <source>
        <dbReference type="EMBL" id="KAE9097347.1"/>
    </source>
</evidence>
<evidence type="ECO:0000313" key="14">
    <source>
        <dbReference type="Proteomes" id="UP000440367"/>
    </source>
</evidence>
<dbReference type="AlphaFoldDB" id="A0A6A3FBW7"/>
<dbReference type="Proteomes" id="UP000486351">
    <property type="component" value="Unassembled WGS sequence"/>
</dbReference>
<dbReference type="Proteomes" id="UP000488956">
    <property type="component" value="Unassembled WGS sequence"/>
</dbReference>
<dbReference type="Proteomes" id="UP000437068">
    <property type="component" value="Unassembled WGS sequence"/>
</dbReference>
<evidence type="ECO:0000313" key="16">
    <source>
        <dbReference type="Proteomes" id="UP000441208"/>
    </source>
</evidence>
<reference evidence="11 12" key="1">
    <citation type="submission" date="2018-08" db="EMBL/GenBank/DDBJ databases">
        <title>Genomic investigation of the strawberry pathogen Phytophthora fragariae indicates pathogenicity is determined by transcriptional variation in three key races.</title>
        <authorList>
            <person name="Adams T.M."/>
            <person name="Armitage A.D."/>
            <person name="Sobczyk M.K."/>
            <person name="Bates H.J."/>
            <person name="Dunwell J.M."/>
            <person name="Nellist C.F."/>
            <person name="Harrison R.J."/>
        </authorList>
    </citation>
    <scope>NUCLEOTIDE SEQUENCE [LARGE SCALE GENOMIC DNA]</scope>
    <source>
        <strain evidence="9 13">A4</strain>
        <strain evidence="8 14">BC-1</strain>
        <strain evidence="6 18">BC-23</strain>
        <strain evidence="7 12">NOV-27</strain>
        <strain evidence="5 15">NOV-5</strain>
        <strain evidence="3 16">NOV-71</strain>
        <strain evidence="10 19">NOV-77</strain>
        <strain evidence="1 11">NOV-9</strain>
        <strain evidence="4 20">ONT-3</strain>
        <strain evidence="2 17">SCRP245</strain>
    </source>
</reference>
<evidence type="ECO:0000313" key="13">
    <source>
        <dbReference type="Proteomes" id="UP000437068"/>
    </source>
</evidence>
<evidence type="ECO:0000313" key="12">
    <source>
        <dbReference type="Proteomes" id="UP000433483"/>
    </source>
</evidence>
<dbReference type="Proteomes" id="UP000460718">
    <property type="component" value="Unassembled WGS sequence"/>
</dbReference>
<dbReference type="EMBL" id="QXFW01002535">
    <property type="protein sequence ID" value="KAE8977644.1"/>
    <property type="molecule type" value="Genomic_DNA"/>
</dbReference>
<dbReference type="EMBL" id="QXGC01002444">
    <property type="protein sequence ID" value="KAE9186040.1"/>
    <property type="molecule type" value="Genomic_DNA"/>
</dbReference>
<name>A0A6A3FBW7_9STRA</name>
<evidence type="ECO:0000313" key="4">
    <source>
        <dbReference type="EMBL" id="KAE9083930.1"/>
    </source>
</evidence>
<dbReference type="Proteomes" id="UP000429523">
    <property type="component" value="Unassembled WGS sequence"/>
</dbReference>
<evidence type="ECO:0000313" key="1">
    <source>
        <dbReference type="EMBL" id="KAE8941841.1"/>
    </source>
</evidence>
<evidence type="ECO:0000313" key="6">
    <source>
        <dbReference type="EMBL" id="KAE9186040.1"/>
    </source>
</evidence>
<evidence type="ECO:0000313" key="2">
    <source>
        <dbReference type="EMBL" id="KAE8977644.1"/>
    </source>
</evidence>
<dbReference type="EMBL" id="QXFY01002231">
    <property type="protein sequence ID" value="KAE9300788.1"/>
    <property type="molecule type" value="Genomic_DNA"/>
</dbReference>
<dbReference type="Proteomes" id="UP000476176">
    <property type="component" value="Unassembled WGS sequence"/>
</dbReference>
<dbReference type="EMBL" id="QXFX01001847">
    <property type="protein sequence ID" value="KAE9083930.1"/>
    <property type="molecule type" value="Genomic_DNA"/>
</dbReference>
<dbReference type="Proteomes" id="UP000440732">
    <property type="component" value="Unassembled WGS sequence"/>
</dbReference>
<organism evidence="1 11">
    <name type="scientific">Phytophthora fragariae</name>
    <dbReference type="NCBI Taxonomy" id="53985"/>
    <lineage>
        <taxon>Eukaryota</taxon>
        <taxon>Sar</taxon>
        <taxon>Stramenopiles</taxon>
        <taxon>Oomycota</taxon>
        <taxon>Peronosporomycetes</taxon>
        <taxon>Peronosporales</taxon>
        <taxon>Peronosporaceae</taxon>
        <taxon>Phytophthora</taxon>
    </lineage>
</organism>
<proteinExistence type="predicted"/>
<evidence type="ECO:0000313" key="8">
    <source>
        <dbReference type="EMBL" id="KAE9242532.1"/>
    </source>
</evidence>
<evidence type="ECO:0000313" key="20">
    <source>
        <dbReference type="Proteomes" id="UP000488956"/>
    </source>
</evidence>
<dbReference type="EMBL" id="QXGB01000402">
    <property type="protein sequence ID" value="KAE9216385.1"/>
    <property type="molecule type" value="Genomic_DNA"/>
</dbReference>
<dbReference type="Proteomes" id="UP000441208">
    <property type="component" value="Unassembled WGS sequence"/>
</dbReference>
<evidence type="ECO:0000313" key="9">
    <source>
        <dbReference type="EMBL" id="KAE9291131.1"/>
    </source>
</evidence>
<evidence type="ECO:0000313" key="17">
    <source>
        <dbReference type="Proteomes" id="UP000460718"/>
    </source>
</evidence>
<evidence type="ECO:0000313" key="7">
    <source>
        <dbReference type="EMBL" id="KAE9216385.1"/>
    </source>
</evidence>
<protein>
    <submittedName>
        <fullName evidence="1">Uncharacterized protein</fullName>
    </submittedName>
</protein>
<sequence length="62" mass="6279">MGSSIAICSALLGSSVVSHPTTLRINSARVSGCCNIGCNTSARISALSWTCRIGAPGIVSNR</sequence>
<evidence type="ECO:0000313" key="10">
    <source>
        <dbReference type="EMBL" id="KAE9300788.1"/>
    </source>
</evidence>
<keyword evidence="12" id="KW-1185">Reference proteome</keyword>